<dbReference type="EMBL" id="JAWJZF010000417">
    <property type="protein sequence ID" value="MDX2294908.1"/>
    <property type="molecule type" value="Genomic_DNA"/>
</dbReference>
<reference evidence="5 6" key="1">
    <citation type="submission" date="2023-10" db="EMBL/GenBank/DDBJ databases">
        <authorList>
            <person name="Wang X.X."/>
        </authorList>
    </citation>
    <scope>NUCLEOTIDE SEQUENCE [LARGE SCALE GENOMIC DNA]</scope>
    <source>
        <strain evidence="5 6">NBRC 12816</strain>
    </source>
</reference>
<keyword evidence="1" id="KW-0902">Two-component regulatory system</keyword>
<feature type="non-terminal residue" evidence="5">
    <location>
        <position position="142"/>
    </location>
</feature>
<name>A0ABU4KAY2_9ACTN</name>
<feature type="non-terminal residue" evidence="5">
    <location>
        <position position="1"/>
    </location>
</feature>
<dbReference type="Pfam" id="PF03704">
    <property type="entry name" value="BTAD"/>
    <property type="match status" value="1"/>
</dbReference>
<sequence length="142" mass="14995">AEREDVDLFRFERLAADGSAALAAGDAGRAAELLDEALGLWAGPALADLPDRATDPLVLRVEQRHAGARRDRLAADLALGRAADALAPLTALCAGRPLDEPLQALRIRALRDTGRAAEALAAYEEVRRTLADRLGADPGPEL</sequence>
<dbReference type="SMART" id="SM01043">
    <property type="entry name" value="BTAD"/>
    <property type="match status" value="1"/>
</dbReference>
<comment type="caution">
    <text evidence="5">The sequence shown here is derived from an EMBL/GenBank/DDBJ whole genome shotgun (WGS) entry which is preliminary data.</text>
</comment>
<dbReference type="PANTHER" id="PTHR35807">
    <property type="entry name" value="TRANSCRIPTIONAL REGULATOR REDD-RELATED"/>
    <property type="match status" value="1"/>
</dbReference>
<dbReference type="InterPro" id="IPR011990">
    <property type="entry name" value="TPR-like_helical_dom_sf"/>
</dbReference>
<evidence type="ECO:0000259" key="4">
    <source>
        <dbReference type="SMART" id="SM01043"/>
    </source>
</evidence>
<dbReference type="InterPro" id="IPR005158">
    <property type="entry name" value="BTAD"/>
</dbReference>
<evidence type="ECO:0000313" key="6">
    <source>
        <dbReference type="Proteomes" id="UP001278571"/>
    </source>
</evidence>
<evidence type="ECO:0000313" key="5">
    <source>
        <dbReference type="EMBL" id="MDX2294908.1"/>
    </source>
</evidence>
<dbReference type="Proteomes" id="UP001278571">
    <property type="component" value="Unassembled WGS sequence"/>
</dbReference>
<dbReference type="RefSeq" id="WP_319011178.1">
    <property type="nucleotide sequence ID" value="NZ_JAWJZF010000417.1"/>
</dbReference>
<evidence type="ECO:0000256" key="1">
    <source>
        <dbReference type="ARBA" id="ARBA00023012"/>
    </source>
</evidence>
<feature type="domain" description="Bacterial transcriptional activator" evidence="4">
    <location>
        <begin position="6"/>
        <end position="142"/>
    </location>
</feature>
<keyword evidence="6" id="KW-1185">Reference proteome</keyword>
<evidence type="ECO:0000256" key="2">
    <source>
        <dbReference type="ARBA" id="ARBA00023015"/>
    </source>
</evidence>
<dbReference type="PANTHER" id="PTHR35807:SF1">
    <property type="entry name" value="TRANSCRIPTIONAL REGULATOR REDD"/>
    <property type="match status" value="1"/>
</dbReference>
<dbReference type="InterPro" id="IPR051677">
    <property type="entry name" value="AfsR-DnrI-RedD_regulator"/>
</dbReference>
<keyword evidence="3" id="KW-0804">Transcription</keyword>
<organism evidence="5 6">
    <name type="scientific">Streptomyces roseolus</name>
    <dbReference type="NCBI Taxonomy" id="67358"/>
    <lineage>
        <taxon>Bacteria</taxon>
        <taxon>Bacillati</taxon>
        <taxon>Actinomycetota</taxon>
        <taxon>Actinomycetes</taxon>
        <taxon>Kitasatosporales</taxon>
        <taxon>Streptomycetaceae</taxon>
        <taxon>Streptomyces</taxon>
    </lineage>
</organism>
<accession>A0ABU4KAY2</accession>
<evidence type="ECO:0000256" key="3">
    <source>
        <dbReference type="ARBA" id="ARBA00023163"/>
    </source>
</evidence>
<dbReference type="Gene3D" id="1.25.40.10">
    <property type="entry name" value="Tetratricopeptide repeat domain"/>
    <property type="match status" value="1"/>
</dbReference>
<protein>
    <submittedName>
        <fullName evidence="5">BTAD domain-containing putative transcriptional regulator</fullName>
    </submittedName>
</protein>
<dbReference type="SUPFAM" id="SSF48452">
    <property type="entry name" value="TPR-like"/>
    <property type="match status" value="1"/>
</dbReference>
<keyword evidence="2" id="KW-0805">Transcription regulation</keyword>
<gene>
    <name evidence="5" type="ORF">R2363_22335</name>
</gene>
<proteinExistence type="predicted"/>